<dbReference type="PANTHER" id="PTHR42878">
    <property type="entry name" value="TWO-COMPONENT HISTIDINE KINASE"/>
    <property type="match status" value="1"/>
</dbReference>
<dbReference type="SMART" id="SM00086">
    <property type="entry name" value="PAC"/>
    <property type="match status" value="2"/>
</dbReference>
<evidence type="ECO:0000259" key="14">
    <source>
        <dbReference type="PROSITE" id="PS50109"/>
    </source>
</evidence>
<dbReference type="SMART" id="SM00388">
    <property type="entry name" value="HisKA"/>
    <property type="match status" value="1"/>
</dbReference>
<dbReference type="SUPFAM" id="SSF55874">
    <property type="entry name" value="ATPase domain of HSP90 chaperone/DNA topoisomerase II/histidine kinase"/>
    <property type="match status" value="1"/>
</dbReference>
<keyword evidence="9 13" id="KW-1133">Transmembrane helix</keyword>
<dbReference type="CDD" id="cd00082">
    <property type="entry name" value="HisKA"/>
    <property type="match status" value="1"/>
</dbReference>
<dbReference type="CDD" id="cd00130">
    <property type="entry name" value="PAS"/>
    <property type="match status" value="2"/>
</dbReference>
<dbReference type="SUPFAM" id="SSF55785">
    <property type="entry name" value="PYP-like sensor domain (PAS domain)"/>
    <property type="match status" value="2"/>
</dbReference>
<evidence type="ECO:0000256" key="2">
    <source>
        <dbReference type="ARBA" id="ARBA00004141"/>
    </source>
</evidence>
<evidence type="ECO:0000256" key="8">
    <source>
        <dbReference type="ARBA" id="ARBA00022840"/>
    </source>
</evidence>
<dbReference type="SUPFAM" id="SSF47384">
    <property type="entry name" value="Homodimeric domain of signal transducing histidine kinase"/>
    <property type="match status" value="1"/>
</dbReference>
<dbReference type="Pfam" id="PF02518">
    <property type="entry name" value="HATPase_c"/>
    <property type="match status" value="1"/>
</dbReference>
<feature type="domain" description="PAC" evidence="16">
    <location>
        <begin position="433"/>
        <end position="484"/>
    </location>
</feature>
<dbReference type="EC" id="2.7.13.3" evidence="3"/>
<feature type="domain" description="PAS" evidence="15">
    <location>
        <begin position="357"/>
        <end position="429"/>
    </location>
</feature>
<dbReference type="InterPro" id="IPR005467">
    <property type="entry name" value="His_kinase_dom"/>
</dbReference>
<comment type="subcellular location">
    <subcellularLocation>
        <location evidence="2">Membrane</location>
        <topology evidence="2">Multi-pass membrane protein</topology>
    </subcellularLocation>
</comment>
<feature type="domain" description="PAS" evidence="15">
    <location>
        <begin position="485"/>
        <end position="555"/>
    </location>
</feature>
<keyword evidence="7" id="KW-0418">Kinase</keyword>
<evidence type="ECO:0000256" key="5">
    <source>
        <dbReference type="ARBA" id="ARBA00022692"/>
    </source>
</evidence>
<comment type="catalytic activity">
    <reaction evidence="1">
        <text>ATP + protein L-histidine = ADP + protein N-phospho-L-histidine.</text>
        <dbReference type="EC" id="2.7.13.3"/>
    </reaction>
</comment>
<keyword evidence="11 13" id="KW-0472">Membrane</keyword>
<evidence type="ECO:0000256" key="4">
    <source>
        <dbReference type="ARBA" id="ARBA00022679"/>
    </source>
</evidence>
<dbReference type="PANTHER" id="PTHR42878:SF7">
    <property type="entry name" value="SENSOR HISTIDINE KINASE GLRK"/>
    <property type="match status" value="1"/>
</dbReference>
<dbReference type="GO" id="GO:0007234">
    <property type="term" value="P:osmosensory signaling via phosphorelay pathway"/>
    <property type="evidence" value="ECO:0007669"/>
    <property type="project" value="TreeGrafter"/>
</dbReference>
<evidence type="ECO:0000256" key="12">
    <source>
        <dbReference type="SAM" id="Coils"/>
    </source>
</evidence>
<keyword evidence="10" id="KW-0902">Two-component regulatory system</keyword>
<keyword evidence="12" id="KW-0175">Coiled coil</keyword>
<accession>A0A9D7K0N5</accession>
<dbReference type="Gene3D" id="6.10.340.10">
    <property type="match status" value="1"/>
</dbReference>
<name>A0A9D7K0N5_9PROT</name>
<dbReference type="InterPro" id="IPR003661">
    <property type="entry name" value="HisK_dim/P_dom"/>
</dbReference>
<dbReference type="GO" id="GO:0016020">
    <property type="term" value="C:membrane"/>
    <property type="evidence" value="ECO:0007669"/>
    <property type="project" value="UniProtKB-SubCell"/>
</dbReference>
<organism evidence="17 18">
    <name type="scientific">Candidatus Proximibacter danicus</name>
    <dbReference type="NCBI Taxonomy" id="2954365"/>
    <lineage>
        <taxon>Bacteria</taxon>
        <taxon>Pseudomonadati</taxon>
        <taxon>Pseudomonadota</taxon>
        <taxon>Betaproteobacteria</taxon>
        <taxon>Candidatus Proximibacter</taxon>
    </lineage>
</organism>
<dbReference type="PROSITE" id="PS50113">
    <property type="entry name" value="PAC"/>
    <property type="match status" value="2"/>
</dbReference>
<dbReference type="InterPro" id="IPR001610">
    <property type="entry name" value="PAC"/>
</dbReference>
<dbReference type="InterPro" id="IPR036890">
    <property type="entry name" value="HATPase_C_sf"/>
</dbReference>
<comment type="caution">
    <text evidence="17">The sequence shown here is derived from an EMBL/GenBank/DDBJ whole genome shotgun (WGS) entry which is preliminary data.</text>
</comment>
<evidence type="ECO:0000313" key="17">
    <source>
        <dbReference type="EMBL" id="MBK8523194.1"/>
    </source>
</evidence>
<keyword evidence="6" id="KW-0547">Nucleotide-binding</keyword>
<evidence type="ECO:0000256" key="11">
    <source>
        <dbReference type="ARBA" id="ARBA00023136"/>
    </source>
</evidence>
<dbReference type="CDD" id="cd00075">
    <property type="entry name" value="HATPase"/>
    <property type="match status" value="1"/>
</dbReference>
<feature type="coiled-coil region" evidence="12">
    <location>
        <begin position="599"/>
        <end position="647"/>
    </location>
</feature>
<dbReference type="EMBL" id="JADJUC010000002">
    <property type="protein sequence ID" value="MBK8523194.1"/>
    <property type="molecule type" value="Genomic_DNA"/>
</dbReference>
<evidence type="ECO:0000256" key="10">
    <source>
        <dbReference type="ARBA" id="ARBA00023012"/>
    </source>
</evidence>
<dbReference type="InterPro" id="IPR003594">
    <property type="entry name" value="HATPase_dom"/>
</dbReference>
<evidence type="ECO:0000256" key="6">
    <source>
        <dbReference type="ARBA" id="ARBA00022741"/>
    </source>
</evidence>
<dbReference type="Pfam" id="PF13188">
    <property type="entry name" value="PAS_8"/>
    <property type="match status" value="1"/>
</dbReference>
<evidence type="ECO:0000313" key="18">
    <source>
        <dbReference type="Proteomes" id="UP000886689"/>
    </source>
</evidence>
<evidence type="ECO:0000259" key="15">
    <source>
        <dbReference type="PROSITE" id="PS50112"/>
    </source>
</evidence>
<evidence type="ECO:0000256" key="3">
    <source>
        <dbReference type="ARBA" id="ARBA00012438"/>
    </source>
</evidence>
<evidence type="ECO:0000256" key="13">
    <source>
        <dbReference type="SAM" id="Phobius"/>
    </source>
</evidence>
<dbReference type="SMART" id="SM00387">
    <property type="entry name" value="HATPase_c"/>
    <property type="match status" value="1"/>
</dbReference>
<evidence type="ECO:0000256" key="7">
    <source>
        <dbReference type="ARBA" id="ARBA00022777"/>
    </source>
</evidence>
<keyword evidence="4" id="KW-0808">Transferase</keyword>
<dbReference type="PROSITE" id="PS50112">
    <property type="entry name" value="PAS"/>
    <property type="match status" value="2"/>
</dbReference>
<keyword evidence="5 13" id="KW-0812">Transmembrane</keyword>
<proteinExistence type="predicted"/>
<reference evidence="17" key="1">
    <citation type="submission" date="2020-10" db="EMBL/GenBank/DDBJ databases">
        <title>Connecting structure to function with the recovery of over 1000 high-quality activated sludge metagenome-assembled genomes encoding full-length rRNA genes using long-read sequencing.</title>
        <authorList>
            <person name="Singleton C.M."/>
            <person name="Petriglieri F."/>
            <person name="Kristensen J.M."/>
            <person name="Kirkegaard R.H."/>
            <person name="Michaelsen T.Y."/>
            <person name="Andersen M.H."/>
            <person name="Karst S.M."/>
            <person name="Dueholm M.S."/>
            <person name="Nielsen P.H."/>
            <person name="Albertsen M."/>
        </authorList>
    </citation>
    <scope>NUCLEOTIDE SEQUENCE</scope>
    <source>
        <strain evidence="17">Hirt_18-Q3-R61-65_BATAC.395</strain>
    </source>
</reference>
<sequence length="876" mass="96795">MITWRLRTSLSLLLVATTAVTFLLIGSLIIAVRAPQINAETISAVQESASNKARLLEFYMRAIEAQLKPIAVLAQHVPPKALKGTLSALVGVGEQFLAVHIVDAHGIVRSSAFPNKSGENNERTIGSDISRTPLFLGLAERDRLWSDKQLSVSSGEVVIGVGIRQGEWTVIGEVAPTLLRESIAAITGSDQDTLLVIDQRGEWIADNRTGIAPQENLGARPLVKVALAMQNGGQMIDDGDLSLFVGSAQPPNINWTFIVTRPAGLNNPDIRRTVMLVGGGFFSALLIGLLIAPWWARSISRPMQRLISRTHLLAAGCYDDEEAARKRSDIIEINELDDDLQIMVDAIRERERSLARSEERLRATIENSPMMAIQWYDRDGVCRYWNPTSTNCYGYTSEETVGLTIVERGQTRENHEAFVNIIRQIERTGKPFPLTEFTSRHKDGHSIVVLCSIFAIPDAQGGQQFVCLDIDISERKRAERSLIASQQELESIFNASPVAMSVSDITRGTRIINVNEAWVRQFGHSREAAFGKTGAEIGLYVNPSDRQAFVDRFQQGAGIYDDMELWLKRADGSPLLCRVSSRVIAVSGQQLMLMVSDDITEERRMQNELENVNAELEARVSQRTAALSAANNELADAVQHLKQTQGELVRSEKLAALGRLVAGIAHELNTPIGNGLMAVSTLEAHQQDFKQLMAAGLKRSTLEGFVENVGLSTEIAMRNLNRAAELVTSFKQVAADQTSSQRRNFNLKQVIEEILITMRPTLSRSTHRVETFLIDNLVLDSYPGPLGQVIGNLIDNAIRHGFEAREGGLITIEVGRSEDGEVVLKVADDGIGIPADHLPRIFDPFFTTKLGQGLRLGTEHRAQHRYRPPWWQYCSG</sequence>
<dbReference type="InterPro" id="IPR000014">
    <property type="entry name" value="PAS"/>
</dbReference>
<evidence type="ECO:0000256" key="1">
    <source>
        <dbReference type="ARBA" id="ARBA00000085"/>
    </source>
</evidence>
<evidence type="ECO:0000256" key="9">
    <source>
        <dbReference type="ARBA" id="ARBA00022989"/>
    </source>
</evidence>
<dbReference type="Pfam" id="PF13426">
    <property type="entry name" value="PAS_9"/>
    <property type="match status" value="1"/>
</dbReference>
<dbReference type="InterPro" id="IPR000700">
    <property type="entry name" value="PAS-assoc_C"/>
</dbReference>
<feature type="domain" description="Histidine kinase" evidence="14">
    <location>
        <begin position="663"/>
        <end position="876"/>
    </location>
</feature>
<dbReference type="InterPro" id="IPR036097">
    <property type="entry name" value="HisK_dim/P_sf"/>
</dbReference>
<keyword evidence="8" id="KW-0067">ATP-binding</keyword>
<dbReference type="AlphaFoldDB" id="A0A9D7K0N5"/>
<dbReference type="PROSITE" id="PS50109">
    <property type="entry name" value="HIS_KIN"/>
    <property type="match status" value="1"/>
</dbReference>
<dbReference type="GO" id="GO:0000155">
    <property type="term" value="F:phosphorelay sensor kinase activity"/>
    <property type="evidence" value="ECO:0007669"/>
    <property type="project" value="InterPro"/>
</dbReference>
<dbReference type="Gene3D" id="3.30.565.10">
    <property type="entry name" value="Histidine kinase-like ATPase, C-terminal domain"/>
    <property type="match status" value="1"/>
</dbReference>
<dbReference type="Proteomes" id="UP000886689">
    <property type="component" value="Unassembled WGS sequence"/>
</dbReference>
<feature type="transmembrane region" description="Helical" evidence="13">
    <location>
        <begin position="274"/>
        <end position="296"/>
    </location>
</feature>
<dbReference type="InterPro" id="IPR035965">
    <property type="entry name" value="PAS-like_dom_sf"/>
</dbReference>
<protein>
    <recommendedName>
        <fullName evidence="3">histidine kinase</fullName>
        <ecNumber evidence="3">2.7.13.3</ecNumber>
    </recommendedName>
</protein>
<dbReference type="NCBIfam" id="TIGR00229">
    <property type="entry name" value="sensory_box"/>
    <property type="match status" value="2"/>
</dbReference>
<evidence type="ECO:0000259" key="16">
    <source>
        <dbReference type="PROSITE" id="PS50113"/>
    </source>
</evidence>
<dbReference type="GO" id="GO:0030295">
    <property type="term" value="F:protein kinase activator activity"/>
    <property type="evidence" value="ECO:0007669"/>
    <property type="project" value="TreeGrafter"/>
</dbReference>
<dbReference type="Gene3D" id="3.30.450.20">
    <property type="entry name" value="PAS domain"/>
    <property type="match status" value="2"/>
</dbReference>
<gene>
    <name evidence="17" type="ORF">IPL58_03160</name>
</gene>
<feature type="domain" description="PAC" evidence="16">
    <location>
        <begin position="561"/>
        <end position="611"/>
    </location>
</feature>
<dbReference type="GO" id="GO:0000156">
    <property type="term" value="F:phosphorelay response regulator activity"/>
    <property type="evidence" value="ECO:0007669"/>
    <property type="project" value="TreeGrafter"/>
</dbReference>
<dbReference type="Gene3D" id="1.10.287.130">
    <property type="match status" value="1"/>
</dbReference>
<dbReference type="InterPro" id="IPR050351">
    <property type="entry name" value="BphY/WalK/GraS-like"/>
</dbReference>
<dbReference type="SMART" id="SM00091">
    <property type="entry name" value="PAS"/>
    <property type="match status" value="2"/>
</dbReference>